<feature type="compositionally biased region" description="Basic and acidic residues" evidence="1">
    <location>
        <begin position="319"/>
        <end position="334"/>
    </location>
</feature>
<keyword evidence="2" id="KW-0812">Transmembrane</keyword>
<evidence type="ECO:0000313" key="3">
    <source>
        <dbReference type="EMBL" id="ELT98283.1"/>
    </source>
</evidence>
<keyword evidence="2" id="KW-0472">Membrane</keyword>
<feature type="transmembrane region" description="Helical" evidence="2">
    <location>
        <begin position="269"/>
        <end position="289"/>
    </location>
</feature>
<organism evidence="3">
    <name type="scientific">Capitella teleta</name>
    <name type="common">Polychaete worm</name>
    <dbReference type="NCBI Taxonomy" id="283909"/>
    <lineage>
        <taxon>Eukaryota</taxon>
        <taxon>Metazoa</taxon>
        <taxon>Spiralia</taxon>
        <taxon>Lophotrochozoa</taxon>
        <taxon>Annelida</taxon>
        <taxon>Polychaeta</taxon>
        <taxon>Sedentaria</taxon>
        <taxon>Scolecida</taxon>
        <taxon>Capitellidae</taxon>
        <taxon>Capitella</taxon>
    </lineage>
</organism>
<sequence length="545" mass="61604">MGNRNITTAREVQLPTDEEQGTGTVIWFDQKKITAYFRDDQDQMRILLVAEIPGSEPCGLEFPYVTLVAQAEEAIKNFSQYMKDEVKSSLNRDVKEGDIQAYYPIEFNINNAEKIAQNSAMISLAYESKFKFLPFCLGDLYNILTLLGSLPGADEVASMHRIRSAYPIILDVSVTPSCMPSSQPWKYVSVDSLGPLKNLLGMASYLVIWNADDNPGLSYSNHKSCTVSQGLHSDAPFILEECCQMQKQTLNGNYEINVVCQDAQRMRKFLCTIILCFTWVVLVFCPLLVTCLPSRRAPTAKKKQSTPTEQTDDTTVELSEQKTEILDSNKNEQEDQDDLSRRWIFLDTDPVHTLSSSIWAIIIKYLLHSPHRESGVMLPKLIFALGILSYIRQAFVDFNDKYRKLKFSVFSSALDMDGFNRVLQCDGRTPLLRISGPHGFEQSLPRKVFDRVCDVLDPHQANVGSTTVKLTTSLLTISIFFVIIWEYQIFDDVTETSEAFLSLITVSIPRLFGAMKSAGYQKVREARKSNAIQVILEQMTVPRCS</sequence>
<dbReference type="EMBL" id="AMQN01010533">
    <property type="status" value="NOT_ANNOTATED_CDS"/>
    <property type="molecule type" value="Genomic_DNA"/>
</dbReference>
<dbReference type="EMBL" id="AMQN01010534">
    <property type="status" value="NOT_ANNOTATED_CDS"/>
    <property type="molecule type" value="Genomic_DNA"/>
</dbReference>
<evidence type="ECO:0000256" key="2">
    <source>
        <dbReference type="SAM" id="Phobius"/>
    </source>
</evidence>
<evidence type="ECO:0000313" key="4">
    <source>
        <dbReference type="EnsemblMetazoa" id="CapteP192882"/>
    </source>
</evidence>
<dbReference type="EnsemblMetazoa" id="CapteT192882">
    <property type="protein sequence ID" value="CapteP192882"/>
    <property type="gene ID" value="CapteG192882"/>
</dbReference>
<reference evidence="3 5" key="2">
    <citation type="journal article" date="2013" name="Nature">
        <title>Insights into bilaterian evolution from three spiralian genomes.</title>
        <authorList>
            <person name="Simakov O."/>
            <person name="Marletaz F."/>
            <person name="Cho S.J."/>
            <person name="Edsinger-Gonzales E."/>
            <person name="Havlak P."/>
            <person name="Hellsten U."/>
            <person name="Kuo D.H."/>
            <person name="Larsson T."/>
            <person name="Lv J."/>
            <person name="Arendt D."/>
            <person name="Savage R."/>
            <person name="Osoegawa K."/>
            <person name="de Jong P."/>
            <person name="Grimwood J."/>
            <person name="Chapman J.A."/>
            <person name="Shapiro H."/>
            <person name="Aerts A."/>
            <person name="Otillar R.P."/>
            <person name="Terry A.Y."/>
            <person name="Boore J.L."/>
            <person name="Grigoriev I.V."/>
            <person name="Lindberg D.R."/>
            <person name="Seaver E.C."/>
            <person name="Weisblat D.A."/>
            <person name="Putnam N.H."/>
            <person name="Rokhsar D.S."/>
        </authorList>
    </citation>
    <scope>NUCLEOTIDE SEQUENCE</scope>
    <source>
        <strain evidence="3 5">I ESC-2004</strain>
    </source>
</reference>
<reference evidence="4" key="3">
    <citation type="submission" date="2015-06" db="UniProtKB">
        <authorList>
            <consortium name="EnsemblMetazoa"/>
        </authorList>
    </citation>
    <scope>IDENTIFICATION</scope>
</reference>
<evidence type="ECO:0000256" key="1">
    <source>
        <dbReference type="SAM" id="MobiDB-lite"/>
    </source>
</evidence>
<proteinExistence type="predicted"/>
<accession>R7TWJ4</accession>
<dbReference type="AlphaFoldDB" id="R7TWJ4"/>
<keyword evidence="5" id="KW-1185">Reference proteome</keyword>
<gene>
    <name evidence="3" type="ORF">CAPTEDRAFT_192882</name>
</gene>
<dbReference type="HOGENOM" id="CLU_499909_0_0_1"/>
<protein>
    <submittedName>
        <fullName evidence="3 4">Uncharacterized protein</fullName>
    </submittedName>
</protein>
<dbReference type="EMBL" id="KB308081">
    <property type="protein sequence ID" value="ELT98283.1"/>
    <property type="molecule type" value="Genomic_DNA"/>
</dbReference>
<name>R7TWJ4_CAPTE</name>
<reference evidence="5" key="1">
    <citation type="submission" date="2012-12" db="EMBL/GenBank/DDBJ databases">
        <authorList>
            <person name="Hellsten U."/>
            <person name="Grimwood J."/>
            <person name="Chapman J.A."/>
            <person name="Shapiro H."/>
            <person name="Aerts A."/>
            <person name="Otillar R.P."/>
            <person name="Terry A.Y."/>
            <person name="Boore J.L."/>
            <person name="Simakov O."/>
            <person name="Marletaz F."/>
            <person name="Cho S.-J."/>
            <person name="Edsinger-Gonzales E."/>
            <person name="Havlak P."/>
            <person name="Kuo D.-H."/>
            <person name="Larsson T."/>
            <person name="Lv J."/>
            <person name="Arendt D."/>
            <person name="Savage R."/>
            <person name="Osoegawa K."/>
            <person name="de Jong P."/>
            <person name="Lindberg D.R."/>
            <person name="Seaver E.C."/>
            <person name="Weisblat D.A."/>
            <person name="Putnam N.H."/>
            <person name="Grigoriev I.V."/>
            <person name="Rokhsar D.S."/>
        </authorList>
    </citation>
    <scope>NUCLEOTIDE SEQUENCE</scope>
    <source>
        <strain evidence="5">I ESC-2004</strain>
    </source>
</reference>
<dbReference type="Proteomes" id="UP000014760">
    <property type="component" value="Unassembled WGS sequence"/>
</dbReference>
<keyword evidence="2" id="KW-1133">Transmembrane helix</keyword>
<evidence type="ECO:0000313" key="5">
    <source>
        <dbReference type="Proteomes" id="UP000014760"/>
    </source>
</evidence>
<feature type="region of interest" description="Disordered" evidence="1">
    <location>
        <begin position="299"/>
        <end position="334"/>
    </location>
</feature>